<accession>A0AAN4UTJ5</accession>
<evidence type="ECO:0000313" key="4">
    <source>
        <dbReference type="Proteomes" id="UP000634647"/>
    </source>
</evidence>
<dbReference type="EMBL" id="FNOB01000020">
    <property type="protein sequence ID" value="SDX56366.1"/>
    <property type="molecule type" value="Genomic_DNA"/>
</dbReference>
<name>A0AAN4UTJ5_9RHOB</name>
<dbReference type="EMBL" id="BNAB01000017">
    <property type="protein sequence ID" value="GHE04471.1"/>
    <property type="molecule type" value="Genomic_DNA"/>
</dbReference>
<dbReference type="Proteomes" id="UP000634647">
    <property type="component" value="Unassembled WGS sequence"/>
</dbReference>
<gene>
    <name evidence="1" type="ORF">GCM10008024_31740</name>
    <name evidence="2" type="ORF">SAMN05444006_12012</name>
</gene>
<evidence type="ECO:0000313" key="2">
    <source>
        <dbReference type="EMBL" id="SDX56366.1"/>
    </source>
</evidence>
<sequence length="61" mass="6420">MKSQNLTPMEAALLDAVTDMSRATLEAQVTEISDLAQRLAAVEAVLTSLAPLWGVSVPPTP</sequence>
<keyword evidence="3" id="KW-1185">Reference proteome</keyword>
<dbReference type="Proteomes" id="UP000199541">
    <property type="component" value="Unassembled WGS sequence"/>
</dbReference>
<reference evidence="1" key="1">
    <citation type="journal article" date="2014" name="Int. J. Syst. Evol. Microbiol.">
        <title>Complete genome sequence of Corynebacterium casei LMG S-19264T (=DSM 44701T), isolated from a smear-ripened cheese.</title>
        <authorList>
            <consortium name="US DOE Joint Genome Institute (JGI-PGF)"/>
            <person name="Walter F."/>
            <person name="Albersmeier A."/>
            <person name="Kalinowski J."/>
            <person name="Ruckert C."/>
        </authorList>
    </citation>
    <scope>NUCLEOTIDE SEQUENCE</scope>
    <source>
        <strain evidence="1">CGMCC 1.10859</strain>
    </source>
</reference>
<reference evidence="1" key="3">
    <citation type="submission" date="2023-06" db="EMBL/GenBank/DDBJ databases">
        <authorList>
            <person name="Sun Q."/>
            <person name="Zhou Y."/>
        </authorList>
    </citation>
    <scope>NUCLEOTIDE SEQUENCE</scope>
    <source>
        <strain evidence="1">CGMCC 1.10859</strain>
    </source>
</reference>
<protein>
    <submittedName>
        <fullName evidence="1">Uncharacterized protein</fullName>
    </submittedName>
</protein>
<reference evidence="2 3" key="2">
    <citation type="submission" date="2016-10" db="EMBL/GenBank/DDBJ databases">
        <authorList>
            <person name="Varghese N."/>
            <person name="Submissions S."/>
        </authorList>
    </citation>
    <scope>NUCLEOTIDE SEQUENCE [LARGE SCALE GENOMIC DNA]</scope>
    <source>
        <strain evidence="2 3">DSM 24802</strain>
    </source>
</reference>
<dbReference type="RefSeq" id="WP_035838560.1">
    <property type="nucleotide sequence ID" value="NZ_BNAB01000017.1"/>
</dbReference>
<proteinExistence type="predicted"/>
<dbReference type="AlphaFoldDB" id="A0AAN4UTJ5"/>
<evidence type="ECO:0000313" key="3">
    <source>
        <dbReference type="Proteomes" id="UP000199541"/>
    </source>
</evidence>
<organism evidence="1 4">
    <name type="scientific">Allgaiera indica</name>
    <dbReference type="NCBI Taxonomy" id="765699"/>
    <lineage>
        <taxon>Bacteria</taxon>
        <taxon>Pseudomonadati</taxon>
        <taxon>Pseudomonadota</taxon>
        <taxon>Alphaproteobacteria</taxon>
        <taxon>Rhodobacterales</taxon>
        <taxon>Paracoccaceae</taxon>
        <taxon>Allgaiera</taxon>
    </lineage>
</organism>
<evidence type="ECO:0000313" key="1">
    <source>
        <dbReference type="EMBL" id="GHE04471.1"/>
    </source>
</evidence>
<comment type="caution">
    <text evidence="1">The sequence shown here is derived from an EMBL/GenBank/DDBJ whole genome shotgun (WGS) entry which is preliminary data.</text>
</comment>